<accession>A0A142EC77</accession>
<dbReference type="Gene3D" id="2.70.20.10">
    <property type="entry name" value="Topoisomerase I, domain 3"/>
    <property type="match status" value="1"/>
</dbReference>
<evidence type="ECO:0000256" key="5">
    <source>
        <dbReference type="ARBA" id="ARBA00023125"/>
    </source>
</evidence>
<dbReference type="InterPro" id="IPR003601">
    <property type="entry name" value="Topo_IA_2"/>
</dbReference>
<evidence type="ECO:0000313" key="17">
    <source>
        <dbReference type="Proteomes" id="UP000460224"/>
    </source>
</evidence>
<keyword evidence="4" id="KW-0799">Topoisomerase</keyword>
<evidence type="ECO:0000256" key="7">
    <source>
        <dbReference type="ARBA" id="ARBA00030003"/>
    </source>
</evidence>
<evidence type="ECO:0000259" key="12">
    <source>
        <dbReference type="PROSITE" id="PS52039"/>
    </source>
</evidence>
<evidence type="ECO:0000256" key="2">
    <source>
        <dbReference type="ARBA" id="ARBA00009446"/>
    </source>
</evidence>
<evidence type="ECO:0000313" key="15">
    <source>
        <dbReference type="EMBL" id="HAA8491594.1"/>
    </source>
</evidence>
<dbReference type="PROSITE" id="PS00396">
    <property type="entry name" value="TOPO_IA_1"/>
    <property type="match status" value="1"/>
</dbReference>
<dbReference type="Pfam" id="PF01751">
    <property type="entry name" value="Toprim"/>
    <property type="match status" value="1"/>
</dbReference>
<reference evidence="13" key="1">
    <citation type="submission" date="2016-01" db="EMBL/GenBank/DDBJ databases">
        <title>Whole Genome Sequence of Listeria monocytogenes Serovar 1/2a Strain IZSAM_Lm_15_17439_A144 responsible of a human outbreak in 2008.</title>
        <authorList>
            <person name="Orsini M."/>
            <person name="Ordinelli A."/>
            <person name="Cornacchia A."/>
            <person name="Acciari V."/>
            <person name="Centorame P."/>
            <person name="Torresi M."/>
            <person name="Pompei A."/>
            <person name="Camma C."/>
            <person name="Gattuso A."/>
            <person name="Gianfranceschi M."/>
            <person name="Pomilio F."/>
        </authorList>
    </citation>
    <scope>NUCLEOTIDE SEQUENCE</scope>
    <source>
        <strain evidence="13">IZSAM_Lm_15_17439_A144</strain>
        <plasmid evidence="13">pLmA144</plasmid>
    </source>
</reference>
<evidence type="ECO:0000256" key="1">
    <source>
        <dbReference type="ARBA" id="ARBA00000213"/>
    </source>
</evidence>
<dbReference type="Gene3D" id="3.40.50.140">
    <property type="match status" value="1"/>
</dbReference>
<dbReference type="InterPro" id="IPR000380">
    <property type="entry name" value="Topo_IA"/>
</dbReference>
<name>A0A142EC77_LISMN</name>
<dbReference type="PANTHER" id="PTHR11390">
    <property type="entry name" value="PROKARYOTIC DNA TOPOISOMERASE"/>
    <property type="match status" value="1"/>
</dbReference>
<evidence type="ECO:0000256" key="4">
    <source>
        <dbReference type="ARBA" id="ARBA00023029"/>
    </source>
</evidence>
<dbReference type="InterPro" id="IPR034144">
    <property type="entry name" value="TOPRIM_TopoIII"/>
</dbReference>
<dbReference type="PRINTS" id="PR00417">
    <property type="entry name" value="PRTPISMRASEI"/>
</dbReference>
<dbReference type="Proteomes" id="UP000460224">
    <property type="component" value="Unassembled WGS sequence"/>
</dbReference>
<reference evidence="15" key="5">
    <citation type="submission" date="2019-10" db="EMBL/GenBank/DDBJ databases">
        <authorList>
            <consortium name="NCBI Pathogen Detection Project"/>
        </authorList>
    </citation>
    <scope>NUCLEOTIDE SEQUENCE</scope>
    <source>
        <strain evidence="15">Sam_F526FDD3-C0F7-43DB-B204-E231FEF9C926</strain>
    </source>
</reference>
<dbReference type="SMART" id="SM00493">
    <property type="entry name" value="TOPRIM"/>
    <property type="match status" value="1"/>
</dbReference>
<dbReference type="EMBL" id="DAAEQL010000010">
    <property type="protein sequence ID" value="HAA8491594.1"/>
    <property type="molecule type" value="Genomic_DNA"/>
</dbReference>
<evidence type="ECO:0000256" key="6">
    <source>
        <dbReference type="ARBA" id="ARBA00023235"/>
    </source>
</evidence>
<protein>
    <recommendedName>
        <fullName evidence="3">DNA topoisomerase</fullName>
        <ecNumber evidence="3">5.6.2.1</ecNumber>
    </recommendedName>
    <alternativeName>
        <fullName evidence="10">Omega-protein</fullName>
    </alternativeName>
    <alternativeName>
        <fullName evidence="9">Relaxing enzyme</fullName>
    </alternativeName>
    <alternativeName>
        <fullName evidence="7">Swivelase</fullName>
    </alternativeName>
    <alternativeName>
        <fullName evidence="8">Untwisting enzyme</fullName>
    </alternativeName>
</protein>
<evidence type="ECO:0000313" key="18">
    <source>
        <dbReference type="Proteomes" id="UP000566597"/>
    </source>
</evidence>
<evidence type="ECO:0000256" key="8">
    <source>
        <dbReference type="ARBA" id="ARBA00031985"/>
    </source>
</evidence>
<dbReference type="InterPro" id="IPR023406">
    <property type="entry name" value="Topo_IA_AS"/>
</dbReference>
<dbReference type="RefSeq" id="WP_012952161.1">
    <property type="nucleotide sequence ID" value="NZ_BAAFVF010000014.1"/>
</dbReference>
<dbReference type="EC" id="5.6.2.1" evidence="3"/>
<dbReference type="PATRIC" id="fig|1639.1340.peg.2972"/>
<organism evidence="13">
    <name type="scientific">Listeria monocytogenes</name>
    <dbReference type="NCBI Taxonomy" id="1639"/>
    <lineage>
        <taxon>Bacteria</taxon>
        <taxon>Bacillati</taxon>
        <taxon>Bacillota</taxon>
        <taxon>Bacilli</taxon>
        <taxon>Bacillales</taxon>
        <taxon>Listeriaceae</taxon>
        <taxon>Listeria</taxon>
    </lineage>
</organism>
<dbReference type="PROSITE" id="PS52039">
    <property type="entry name" value="TOPO_IA_2"/>
    <property type="match status" value="1"/>
</dbReference>
<dbReference type="PANTHER" id="PTHR11390:SF21">
    <property type="entry name" value="DNA TOPOISOMERASE 3-ALPHA"/>
    <property type="match status" value="1"/>
</dbReference>
<dbReference type="EMBL" id="KU513859">
    <property type="protein sequence ID" value="AMQ45765.1"/>
    <property type="molecule type" value="Genomic_DNA"/>
</dbReference>
<dbReference type="Pfam" id="PF13342">
    <property type="entry name" value="Toprim_Crpt"/>
    <property type="match status" value="1"/>
</dbReference>
<evidence type="ECO:0000256" key="9">
    <source>
        <dbReference type="ARBA" id="ARBA00032235"/>
    </source>
</evidence>
<gene>
    <name evidence="13" type="primary">traI</name>
    <name evidence="14" type="ORF">D4U23_14320</name>
    <name evidence="16" type="ORF">DCK61_15205</name>
    <name evidence="15" type="ORF">GHO09_13870</name>
    <name evidence="13" type="ORF">pA144_0020</name>
</gene>
<dbReference type="SMART" id="SM00437">
    <property type="entry name" value="TOP1Ac"/>
    <property type="match status" value="1"/>
</dbReference>
<dbReference type="GO" id="GO:0006281">
    <property type="term" value="P:DNA repair"/>
    <property type="evidence" value="ECO:0007669"/>
    <property type="project" value="TreeGrafter"/>
</dbReference>
<dbReference type="InterPro" id="IPR006171">
    <property type="entry name" value="TOPRIM_dom"/>
</dbReference>
<dbReference type="Proteomes" id="UP000566597">
    <property type="component" value="Unassembled WGS sequence"/>
</dbReference>
<dbReference type="AlphaFoldDB" id="A0A142EC77"/>
<reference evidence="14 18" key="4">
    <citation type="submission" date="2019-04" db="EMBL/GenBank/DDBJ databases">
        <authorList>
            <person name="Ashton P.M."/>
            <person name="Dallman T."/>
            <person name="Nair S."/>
            <person name="De Pinna E."/>
            <person name="Peters T."/>
            <person name="Grant K."/>
        </authorList>
    </citation>
    <scope>NUCLEOTIDE SEQUENCE [LARGE SCALE GENOMIC DNA]</scope>
    <source>
        <strain evidence="14 18">406731</strain>
    </source>
</reference>
<dbReference type="CDD" id="cd03362">
    <property type="entry name" value="TOPRIM_TopoIA_TopoIII"/>
    <property type="match status" value="1"/>
</dbReference>
<dbReference type="SUPFAM" id="SSF56712">
    <property type="entry name" value="Prokaryotic type I DNA topoisomerase"/>
    <property type="match status" value="1"/>
</dbReference>
<dbReference type="Pfam" id="PF01131">
    <property type="entry name" value="Topoisom_bac"/>
    <property type="match status" value="1"/>
</dbReference>
<dbReference type="Proteomes" id="UP000840567">
    <property type="component" value="Unassembled WGS sequence"/>
</dbReference>
<dbReference type="EMBL" id="AABEVT010000010">
    <property type="protein sequence ID" value="EAH0253564.1"/>
    <property type="molecule type" value="Genomic_DNA"/>
</dbReference>
<dbReference type="InterPro" id="IPR003602">
    <property type="entry name" value="Topo_IA_DNA-bd_dom"/>
</dbReference>
<dbReference type="SMART" id="SM00436">
    <property type="entry name" value="TOP1Bc"/>
    <property type="match status" value="1"/>
</dbReference>
<comment type="similarity">
    <text evidence="2">Belongs to the type IA topoisomerase family.</text>
</comment>
<dbReference type="GO" id="GO:0043597">
    <property type="term" value="C:cytoplasmic replication fork"/>
    <property type="evidence" value="ECO:0007669"/>
    <property type="project" value="TreeGrafter"/>
</dbReference>
<comment type="catalytic activity">
    <reaction evidence="1">
        <text>ATP-independent breakage of single-stranded DNA, followed by passage and rejoining.</text>
        <dbReference type="EC" id="5.6.2.1"/>
    </reaction>
</comment>
<evidence type="ECO:0000313" key="16">
    <source>
        <dbReference type="EMBL" id="KAA9446547.1"/>
    </source>
</evidence>
<dbReference type="InterPro" id="IPR025589">
    <property type="entry name" value="Toprim_C_rpt"/>
</dbReference>
<geneLocation type="plasmid" evidence="13">
    <name>pLmA144</name>
</geneLocation>
<dbReference type="PROSITE" id="PS50880">
    <property type="entry name" value="TOPRIM"/>
    <property type="match status" value="1"/>
</dbReference>
<keyword evidence="5" id="KW-0238">DNA-binding</keyword>
<keyword evidence="13" id="KW-0614">Plasmid</keyword>
<keyword evidence="6 13" id="KW-0413">Isomerase</keyword>
<evidence type="ECO:0000259" key="11">
    <source>
        <dbReference type="PROSITE" id="PS50880"/>
    </source>
</evidence>
<sequence length="714" mass="82583">MTIVILAEKPNQALTYAEAMHHFKKHRGFYEVQDELFADQTFITHGLGHLVDLFMPGQYDPKLKKWDMTNLPIFPETIRYYVKPSNQEQFQIVKKLLSEATTIIIATDCDREGELIAREILNQTKLSFEGKNIQRLWINSLEKEAIREGFQSLWHAGHTYFKYVEAQTRQKSDWLIGMNFTPLYSLLLQEYGSFSQYPIGRVQTPTLMMVYKREKEIENFKPRKMFELFYENKMEEQKILAKIKTHPLFDTKEEVYAFLKERNMRIGPTEATVLNMVEKEEKHASPLLFSLSNLQILMNKKFKYSPKETLQGVQKLYEKKWLSYPRTDCTFITQKEFSYLKMKLQEYKAFAHIEVYTPNLEPDFRYVDNHEVNEHHAIIPTRIIPSAAEFSKLTTLEKQIYTWVLHVTIAMFAPPMLIKEIAMDLRIGELLFEAKERTPVDMGWRKIILGNNQKEKISRQSLSNFHIGDTIHGFLGGIEKDKKPPSPFTEGALIHAMKNAGKKAGQSKEMGLKVMGIGTEATRADVLEKLKNQDYLKLTKNKLYVTDKGKELGRVIENDPLLSNIDMTASLETALHSIGEGITTQEEFLKNLKGMIQKYIQKKPHDIQMMAGTEEWKVERHKTQQALSLGKCPRCGHEVLDRNSYISCSAKRGECTFSISKVICQKKLSDKTLRSLLKNSRTDLIKGWTGKNGKIFDAALVINDGSLNFEFSHI</sequence>
<dbReference type="GO" id="GO:0006310">
    <property type="term" value="P:DNA recombination"/>
    <property type="evidence" value="ECO:0007669"/>
    <property type="project" value="TreeGrafter"/>
</dbReference>
<reference evidence="15 19" key="2">
    <citation type="journal article" date="2018" name="Genome Biol.">
        <title>SKESA: strategic k-mer extension for scrupulous assemblies.</title>
        <authorList>
            <person name="Souvorov A."/>
            <person name="Agarwala R."/>
            <person name="Lipman D.J."/>
        </authorList>
    </citation>
    <scope>NUCLEOTIDE SEQUENCE [LARGE SCALE GENOMIC DNA]</scope>
    <source>
        <strain evidence="15">Sam_F526FDD3-C0F7-43DB-B204-E231FEF9C926</strain>
    </source>
</reference>
<evidence type="ECO:0000256" key="10">
    <source>
        <dbReference type="ARBA" id="ARBA00032877"/>
    </source>
</evidence>
<evidence type="ECO:0000313" key="19">
    <source>
        <dbReference type="Proteomes" id="UP000840567"/>
    </source>
</evidence>
<dbReference type="InterPro" id="IPR013824">
    <property type="entry name" value="Topo_IA_cen_sub1"/>
</dbReference>
<dbReference type="InterPro" id="IPR013497">
    <property type="entry name" value="Topo_IA_cen"/>
</dbReference>
<evidence type="ECO:0000313" key="14">
    <source>
        <dbReference type="EMBL" id="EAH0253564.1"/>
    </source>
</evidence>
<dbReference type="GO" id="GO:0003917">
    <property type="term" value="F:DNA topoisomerase type I (single strand cut, ATP-independent) activity"/>
    <property type="evidence" value="ECO:0007669"/>
    <property type="project" value="UniProtKB-EC"/>
</dbReference>
<dbReference type="EMBL" id="QDAY01000008">
    <property type="protein sequence ID" value="KAA9446547.1"/>
    <property type="molecule type" value="Genomic_DNA"/>
</dbReference>
<dbReference type="GO" id="GO:0003677">
    <property type="term" value="F:DNA binding"/>
    <property type="evidence" value="ECO:0007669"/>
    <property type="project" value="UniProtKB-KW"/>
</dbReference>
<proteinExistence type="inferred from homology"/>
<dbReference type="InterPro" id="IPR013826">
    <property type="entry name" value="Topo_IA_cen_sub3"/>
</dbReference>
<dbReference type="InterPro" id="IPR023405">
    <property type="entry name" value="Topo_IA_core_domain"/>
</dbReference>
<evidence type="ECO:0000313" key="13">
    <source>
        <dbReference type="EMBL" id="AMQ45765.1"/>
    </source>
</evidence>
<dbReference type="InterPro" id="IPR013825">
    <property type="entry name" value="Topo_IA_cen_sub2"/>
</dbReference>
<feature type="domain" description="Toprim" evidence="11">
    <location>
        <begin position="2"/>
        <end position="141"/>
    </location>
</feature>
<dbReference type="Gene3D" id="1.10.460.10">
    <property type="entry name" value="Topoisomerase I, domain 2"/>
    <property type="match status" value="1"/>
</dbReference>
<evidence type="ECO:0000256" key="3">
    <source>
        <dbReference type="ARBA" id="ARBA00012891"/>
    </source>
</evidence>
<feature type="domain" description="Topo IA-type catalytic" evidence="12">
    <location>
        <begin position="159"/>
        <end position="600"/>
    </location>
</feature>
<dbReference type="Gene3D" id="1.10.290.10">
    <property type="entry name" value="Topoisomerase I, domain 4"/>
    <property type="match status" value="1"/>
</dbReference>
<dbReference type="GO" id="GO:0006265">
    <property type="term" value="P:DNA topological change"/>
    <property type="evidence" value="ECO:0007669"/>
    <property type="project" value="InterPro"/>
</dbReference>
<dbReference type="CDD" id="cd00186">
    <property type="entry name" value="TOP1Ac"/>
    <property type="match status" value="1"/>
</dbReference>
<reference evidence="16 17" key="3">
    <citation type="submission" date="2018-04" db="EMBL/GenBank/DDBJ databases">
        <title>Genome Analysis of a Prevalent Clone of Listeria monocytogenes Sequence Type 87 in China.</title>
        <authorList>
            <person name="Wang Y."/>
        </authorList>
    </citation>
    <scope>NUCLEOTIDE SEQUENCE [LARGE SCALE GENOMIC DNA]</scope>
    <source>
        <strain evidence="16 17">ICDC_LM1523</strain>
    </source>
</reference>